<sequence length="137" mass="14861">MPTFERESFGEDIEDLQLHPAVPPALKQPIGGNCVRGRKPPSVAAITAPLNGPSDDSSDDTVLEAPDPAAVNIRNLVLSFQSKAKEGGLQNCGVLRRMHAVMEKFQGFREAIDECLEAVDECGLELDWAGEEEQAKM</sequence>
<evidence type="ECO:0000313" key="2">
    <source>
        <dbReference type="Proteomes" id="UP000799754"/>
    </source>
</evidence>
<dbReference type="EMBL" id="MU006757">
    <property type="protein sequence ID" value="KAF2621306.1"/>
    <property type="molecule type" value="Genomic_DNA"/>
</dbReference>
<dbReference type="Proteomes" id="UP000799754">
    <property type="component" value="Unassembled WGS sequence"/>
</dbReference>
<name>A0ACB6RH83_9PLEO</name>
<reference evidence="1" key="1">
    <citation type="journal article" date="2020" name="Stud. Mycol.">
        <title>101 Dothideomycetes genomes: a test case for predicting lifestyles and emergence of pathogens.</title>
        <authorList>
            <person name="Haridas S."/>
            <person name="Albert R."/>
            <person name="Binder M."/>
            <person name="Bloem J."/>
            <person name="Labutti K."/>
            <person name="Salamov A."/>
            <person name="Andreopoulos B."/>
            <person name="Baker S."/>
            <person name="Barry K."/>
            <person name="Bills G."/>
            <person name="Bluhm B."/>
            <person name="Cannon C."/>
            <person name="Castanera R."/>
            <person name="Culley D."/>
            <person name="Daum C."/>
            <person name="Ezra D."/>
            <person name="Gonzalez J."/>
            <person name="Henrissat B."/>
            <person name="Kuo A."/>
            <person name="Liang C."/>
            <person name="Lipzen A."/>
            <person name="Lutzoni F."/>
            <person name="Magnuson J."/>
            <person name="Mondo S."/>
            <person name="Nolan M."/>
            <person name="Ohm R."/>
            <person name="Pangilinan J."/>
            <person name="Park H.-J."/>
            <person name="Ramirez L."/>
            <person name="Alfaro M."/>
            <person name="Sun H."/>
            <person name="Tritt A."/>
            <person name="Yoshinaga Y."/>
            <person name="Zwiers L.-H."/>
            <person name="Turgeon B."/>
            <person name="Goodwin S."/>
            <person name="Spatafora J."/>
            <person name="Crous P."/>
            <person name="Grigoriev I."/>
        </authorList>
    </citation>
    <scope>NUCLEOTIDE SEQUENCE</scope>
    <source>
        <strain evidence="1">CBS 525.71</strain>
    </source>
</reference>
<keyword evidence="2" id="KW-1185">Reference proteome</keyword>
<organism evidence="1 2">
    <name type="scientific">Macroventuria anomochaeta</name>
    <dbReference type="NCBI Taxonomy" id="301207"/>
    <lineage>
        <taxon>Eukaryota</taxon>
        <taxon>Fungi</taxon>
        <taxon>Dikarya</taxon>
        <taxon>Ascomycota</taxon>
        <taxon>Pezizomycotina</taxon>
        <taxon>Dothideomycetes</taxon>
        <taxon>Pleosporomycetidae</taxon>
        <taxon>Pleosporales</taxon>
        <taxon>Pleosporineae</taxon>
        <taxon>Didymellaceae</taxon>
        <taxon>Macroventuria</taxon>
    </lineage>
</organism>
<comment type="caution">
    <text evidence="1">The sequence shown here is derived from an EMBL/GenBank/DDBJ whole genome shotgun (WGS) entry which is preliminary data.</text>
</comment>
<accession>A0ACB6RH83</accession>
<protein>
    <submittedName>
        <fullName evidence="1">Uncharacterized protein</fullName>
    </submittedName>
</protein>
<gene>
    <name evidence="1" type="ORF">BU25DRAFT_495861</name>
</gene>
<evidence type="ECO:0000313" key="1">
    <source>
        <dbReference type="EMBL" id="KAF2621306.1"/>
    </source>
</evidence>
<proteinExistence type="predicted"/>